<name>A0A6G1SEV5_9ACAR</name>
<keyword evidence="4" id="KW-0508">mRNA splicing</keyword>
<feature type="compositionally biased region" description="Low complexity" evidence="6">
    <location>
        <begin position="1664"/>
        <end position="1682"/>
    </location>
</feature>
<dbReference type="Pfam" id="PF15912">
    <property type="entry name" value="VIR_N"/>
    <property type="match status" value="1"/>
</dbReference>
<comment type="similarity">
    <text evidence="2">Belongs to the vir family.</text>
</comment>
<evidence type="ECO:0000313" key="8">
    <source>
        <dbReference type="EMBL" id="MDE48697.1"/>
    </source>
</evidence>
<evidence type="ECO:0000259" key="7">
    <source>
        <dbReference type="Pfam" id="PF15912"/>
    </source>
</evidence>
<feature type="compositionally biased region" description="Basic and acidic residues" evidence="6">
    <location>
        <begin position="288"/>
        <end position="304"/>
    </location>
</feature>
<feature type="region of interest" description="Disordered" evidence="6">
    <location>
        <begin position="187"/>
        <end position="212"/>
    </location>
</feature>
<dbReference type="EMBL" id="GGYP01003926">
    <property type="protein sequence ID" value="MDE48697.1"/>
    <property type="molecule type" value="Transcribed_RNA"/>
</dbReference>
<evidence type="ECO:0000256" key="5">
    <source>
        <dbReference type="ARBA" id="ARBA00023242"/>
    </source>
</evidence>
<reference evidence="8" key="1">
    <citation type="submission" date="2018-10" db="EMBL/GenBank/DDBJ databases">
        <title>Transcriptome assembly of Aceria tosichella (Wheat curl mite) Type 2.</title>
        <authorList>
            <person name="Scully E.D."/>
            <person name="Geib S.M."/>
            <person name="Palmer N.A."/>
            <person name="Gupta A.K."/>
            <person name="Sarath G."/>
            <person name="Tatineni S."/>
        </authorList>
    </citation>
    <scope>NUCLEOTIDE SEQUENCE</scope>
    <source>
        <strain evidence="8">LincolnNE</strain>
    </source>
</reference>
<evidence type="ECO:0000256" key="4">
    <source>
        <dbReference type="ARBA" id="ARBA00023187"/>
    </source>
</evidence>
<organism evidence="8">
    <name type="scientific">Aceria tosichella</name>
    <name type="common">wheat curl mite</name>
    <dbReference type="NCBI Taxonomy" id="561515"/>
    <lineage>
        <taxon>Eukaryota</taxon>
        <taxon>Metazoa</taxon>
        <taxon>Ecdysozoa</taxon>
        <taxon>Arthropoda</taxon>
        <taxon>Chelicerata</taxon>
        <taxon>Arachnida</taxon>
        <taxon>Acari</taxon>
        <taxon>Acariformes</taxon>
        <taxon>Trombidiformes</taxon>
        <taxon>Prostigmata</taxon>
        <taxon>Eupodina</taxon>
        <taxon>Eriophyoidea</taxon>
        <taxon>Eriophyidae</taxon>
        <taxon>Eriophyinae</taxon>
        <taxon>Aceriini</taxon>
        <taxon>Aceria</taxon>
    </lineage>
</organism>
<gene>
    <name evidence="8" type="primary">vir</name>
    <name evidence="8" type="ORF">g.11122</name>
</gene>
<comment type="subcellular location">
    <subcellularLocation>
        <location evidence="1">Nucleus</location>
    </subcellularLocation>
</comment>
<dbReference type="GO" id="GO:0005634">
    <property type="term" value="C:nucleus"/>
    <property type="evidence" value="ECO:0007669"/>
    <property type="project" value="UniProtKB-SubCell"/>
</dbReference>
<feature type="region of interest" description="Disordered" evidence="6">
    <location>
        <begin position="1645"/>
        <end position="1693"/>
    </location>
</feature>
<proteinExistence type="inferred from homology"/>
<dbReference type="PANTHER" id="PTHR23185">
    <property type="entry name" value="PROTEIN VIRILIZER HOMOLOG"/>
    <property type="match status" value="1"/>
</dbReference>
<evidence type="ECO:0000256" key="6">
    <source>
        <dbReference type="SAM" id="MobiDB-lite"/>
    </source>
</evidence>
<accession>A0A6G1SEV5</accession>
<feature type="compositionally biased region" description="Basic and acidic residues" evidence="6">
    <location>
        <begin position="272"/>
        <end position="281"/>
    </location>
</feature>
<evidence type="ECO:0000256" key="2">
    <source>
        <dbReference type="ARBA" id="ARBA00008371"/>
    </source>
</evidence>
<dbReference type="GO" id="GO:0006397">
    <property type="term" value="P:mRNA processing"/>
    <property type="evidence" value="ECO:0007669"/>
    <property type="project" value="UniProtKB-KW"/>
</dbReference>
<feature type="region of interest" description="Disordered" evidence="6">
    <location>
        <begin position="1438"/>
        <end position="1458"/>
    </location>
</feature>
<feature type="region of interest" description="Disordered" evidence="6">
    <location>
        <begin position="1536"/>
        <end position="1628"/>
    </location>
</feature>
<dbReference type="InterPro" id="IPR031801">
    <property type="entry name" value="VIR_N"/>
</dbReference>
<dbReference type="GO" id="GO:0003723">
    <property type="term" value="F:RNA binding"/>
    <property type="evidence" value="ECO:0007669"/>
    <property type="project" value="TreeGrafter"/>
</dbReference>
<feature type="region of interest" description="Disordered" evidence="6">
    <location>
        <begin position="1349"/>
        <end position="1375"/>
    </location>
</feature>
<keyword evidence="5" id="KW-0539">Nucleus</keyword>
<feature type="compositionally biased region" description="Basic residues" evidence="6">
    <location>
        <begin position="1683"/>
        <end position="1693"/>
    </location>
</feature>
<feature type="domain" description="Virilizer N-terminal" evidence="7">
    <location>
        <begin position="18"/>
        <end position="229"/>
    </location>
</feature>
<evidence type="ECO:0000256" key="3">
    <source>
        <dbReference type="ARBA" id="ARBA00022664"/>
    </source>
</evidence>
<feature type="region of interest" description="Disordered" evidence="6">
    <location>
        <begin position="228"/>
        <end position="304"/>
    </location>
</feature>
<dbReference type="InterPro" id="IPR026736">
    <property type="entry name" value="Virilizer"/>
</dbReference>
<evidence type="ECO:0000256" key="1">
    <source>
        <dbReference type="ARBA" id="ARBA00004123"/>
    </source>
</evidence>
<protein>
    <submittedName>
        <fullName evidence="8">Protein virilizer</fullName>
    </submittedName>
</protein>
<feature type="compositionally biased region" description="Low complexity" evidence="6">
    <location>
        <begin position="1349"/>
        <end position="1368"/>
    </location>
</feature>
<dbReference type="GO" id="GO:0036396">
    <property type="term" value="C:RNA N6-methyladenosine methyltransferase complex"/>
    <property type="evidence" value="ECO:0007669"/>
    <property type="project" value="TreeGrafter"/>
</dbReference>
<sequence length="1693" mass="190062">MQSSSFPFITPSSTCMPEDLLFFDTFSHSNSEKDNFDLVQFPSPVIIDLIKIVPLGQPIEANIPGNVRLGATNPSKCELEFFINDLNKQDAHTMTDLGKFHCSDKDTDFTPPLQIQTDGLLLRGSYRTLTLAIFGQIVVFDEKAEDDQAILSAASPPAQTPASPVASERDIPYIVRSMDRELLRQARDEDNSLEESILKSNEYNQEEPTLASDDITEDATMDLVHEGHVKPGTIGDELSNSGGDPMTPASINNTRDKKLEDIDYSCSSDLDNSVKRQDRSVELPNKQHPTENCKSSEGEKRPETDDCLVDFDAQEWFFNIETYTPKPLTYFPDPSLTLQERTLQANRLMNDTQSFVENVEKEVKKVKEMFELLGCSDDAKTEDWVTLVEDLTNDIGNMSLSHTVSSDDMLRFLVKQILYGLDMTSALSQKQTGFKVRHLKAGIKLATVLFHCGPLAVSILLEAGVMQKVLQLYNEEQMSLPLRLLIFKSVSAACDTVEGVEHMVEHQYCFSDGATLIERVRTGQNDSEGTSNNIESEKLAGQKSLTCYQYMILLLLLKPVTRVKIAIGNLVKKIRLYRNLSKLSSLSPVKNDPNDAEDSVFERDQSDSLEDKARLETCLQIVQDIVLLTKDGCVNIAQPVRYLPAKLQFHTKPSPADSYLAVFKWIKHFRIIESLDFLLISTQTGVLDTEQSIKLRGACLALIQQLLDSPRGAQLLLSSACCEQTANLIRNLAQKIDPIKRKSHLGLDNLLDASLCREESLSIATCRDLSLKLAYCFKVLSCIDKLFDFHRELISERTGESKFICDPEKVLHQLLIMSNHPYGLTAIMKHFSCIGNLDCILRFLDMPEYQKHLEFVRETSIDYVLELVGAFFRLNNNVLEIAEEYLDTLVDLCKIKDKTMSNRIKSLLPWLTPFDTEQPFPLITYSDETFRQLTRVIRKSIPDCSIPFAQGLDFHLPPQLITAVRILRQLCISPQVETFVESNFDIFSCQRLFLAAEARGPTSLPFVDSLPRTQNPNHSSNLNFHGINQYSDSNDPSDDSLVDRVGQLSNLSKLYQPYDESICGDLKYHYGIMQVFEQEGLKRLLNTLRELTGNYPRPIYQSAALSGLRGRIVISYIHSVIMLLHSITCHLIDARGKEFRDTSIISVVLETYSLLSFVPKPENDKLVELSKSEDLSALQKSITLKNDNYQLAQQAKKLILSILMSYTQICLSVSESEENVISKSMWAKMLKEVIDFTLSAPVFFHHGLDVLTRILPAPLPNSSILDTIDQEQLFKNINHRKLWSAHLHPLHQRLELMISNMSLCYQSNIRNLLLYLCNQLCDLSSNTACMVAKTVTDTLVSSAAKLTVDSSSDSHSNDQSGSNSQQQSRLESEDRVAGSSHIIITGTKESTFAVKMVVNLLSSLITNQAFESALTNHLQVLGKKDEKLLSNLYNIIKSHDDSNKSNENPSIDGGNGASSNSTAVTNLIEAIRTAADCGQTKSNLTYSNPISNVTPPEELTKINLIEMARRTSDRFNLTTGITKTYRLKVLMDFNSRAHRSSESSSSSKRFDRSSSSNHPELLVPPSHKSSYVPPIRGRQRPSMRPDSFRSRPQNTSRPPSIHVDDFNDMYGGEGAGQNSGPHGRYGRKEDFRASPAARYQELAHGRVSSPMSGPSHGRHHYHNSHGMNQPSQSSSSYGNRSQHSQRSKYMKMK</sequence>
<keyword evidence="3" id="KW-0507">mRNA processing</keyword>
<dbReference type="GO" id="GO:0008380">
    <property type="term" value="P:RNA splicing"/>
    <property type="evidence" value="ECO:0007669"/>
    <property type="project" value="UniProtKB-KW"/>
</dbReference>
<feature type="compositionally biased region" description="Polar residues" evidence="6">
    <location>
        <begin position="198"/>
        <end position="207"/>
    </location>
</feature>
<dbReference type="PANTHER" id="PTHR23185:SF0">
    <property type="entry name" value="PROTEIN VIRILIZER HOMOLOG"/>
    <property type="match status" value="1"/>
</dbReference>